<keyword evidence="3" id="KW-0804">Transcription</keyword>
<dbReference type="InterPro" id="IPR000524">
    <property type="entry name" value="Tscrpt_reg_HTH_GntR"/>
</dbReference>
<dbReference type="SUPFAM" id="SSF46785">
    <property type="entry name" value="Winged helix' DNA-binding domain"/>
    <property type="match status" value="1"/>
</dbReference>
<dbReference type="KEGG" id="pasa:BAOM_1342"/>
<reference evidence="4 5" key="1">
    <citation type="submission" date="2018-01" db="EMBL/GenBank/DDBJ databases">
        <title>Bacillus asahii Genome sequencing and assembly.</title>
        <authorList>
            <person name="Jiang H."/>
            <person name="Feng Y."/>
            <person name="Zhao F."/>
            <person name="Lin X."/>
        </authorList>
    </citation>
    <scope>NUCLEOTIDE SEQUENCE [LARGE SCALE GENOMIC DNA]</scope>
    <source>
        <strain evidence="4 5">OM18</strain>
    </source>
</reference>
<dbReference type="RefSeq" id="WP_252283234.1">
    <property type="nucleotide sequence ID" value="NZ_CP026095.1"/>
</dbReference>
<dbReference type="PRINTS" id="PR00035">
    <property type="entry name" value="HTHGNTR"/>
</dbReference>
<dbReference type="PANTHER" id="PTHR43537">
    <property type="entry name" value="TRANSCRIPTIONAL REGULATOR, GNTR FAMILY"/>
    <property type="match status" value="1"/>
</dbReference>
<dbReference type="GO" id="GO:0003700">
    <property type="term" value="F:DNA-binding transcription factor activity"/>
    <property type="evidence" value="ECO:0007669"/>
    <property type="project" value="InterPro"/>
</dbReference>
<dbReference type="Pfam" id="PF07729">
    <property type="entry name" value="FCD"/>
    <property type="match status" value="1"/>
</dbReference>
<protein>
    <submittedName>
        <fullName evidence="4">FCD domain protein</fullName>
    </submittedName>
</protein>
<dbReference type="CDD" id="cd07377">
    <property type="entry name" value="WHTH_GntR"/>
    <property type="match status" value="1"/>
</dbReference>
<dbReference type="Pfam" id="PF00392">
    <property type="entry name" value="GntR"/>
    <property type="match status" value="1"/>
</dbReference>
<evidence type="ECO:0000256" key="2">
    <source>
        <dbReference type="ARBA" id="ARBA00023125"/>
    </source>
</evidence>
<dbReference type="AlphaFoldDB" id="A0A3T0KNF4"/>
<dbReference type="SMART" id="SM00895">
    <property type="entry name" value="FCD"/>
    <property type="match status" value="1"/>
</dbReference>
<dbReference type="InterPro" id="IPR008920">
    <property type="entry name" value="TF_FadR/GntR_C"/>
</dbReference>
<dbReference type="SUPFAM" id="SSF48008">
    <property type="entry name" value="GntR ligand-binding domain-like"/>
    <property type="match status" value="1"/>
</dbReference>
<proteinExistence type="predicted"/>
<sequence>MMSPKEKISQIISRELLQMIEKGKYLPGEKLPTEMELASQFGVSRVPIREALSVLRASGVITSRQGGGSYVEESTNTALLQGIKVESNDVQSIKFLFEMRKAVEPEAAYLAAIRRTPEELEEMKLILHQLEKESVEEGKSGIEADIDFHRSIVRATHNPIMIQTIENLSVLYEKVLSITLQPNTELAHKRRNVFREHQRIVEAIELEEPELARVQCSIHLRNAEKKLGLFIKDFI</sequence>
<keyword evidence="1" id="KW-0805">Transcription regulation</keyword>
<dbReference type="Gene3D" id="1.10.10.10">
    <property type="entry name" value="Winged helix-like DNA-binding domain superfamily/Winged helix DNA-binding domain"/>
    <property type="match status" value="1"/>
</dbReference>
<name>A0A3T0KNF4_9BACI</name>
<organism evidence="4 5">
    <name type="scientific">Peribacillus asahii</name>
    <dbReference type="NCBI Taxonomy" id="228899"/>
    <lineage>
        <taxon>Bacteria</taxon>
        <taxon>Bacillati</taxon>
        <taxon>Bacillota</taxon>
        <taxon>Bacilli</taxon>
        <taxon>Bacillales</taxon>
        <taxon>Bacillaceae</taxon>
        <taxon>Peribacillus</taxon>
    </lineage>
</organism>
<gene>
    <name evidence="4" type="primary">pdhR</name>
    <name evidence="4" type="ORF">BAOM_1342</name>
</gene>
<dbReference type="Proteomes" id="UP000283095">
    <property type="component" value="Chromosome"/>
</dbReference>
<evidence type="ECO:0000256" key="1">
    <source>
        <dbReference type="ARBA" id="ARBA00023015"/>
    </source>
</evidence>
<dbReference type="InterPro" id="IPR011711">
    <property type="entry name" value="GntR_C"/>
</dbReference>
<dbReference type="InterPro" id="IPR036390">
    <property type="entry name" value="WH_DNA-bd_sf"/>
</dbReference>
<evidence type="ECO:0000256" key="3">
    <source>
        <dbReference type="ARBA" id="ARBA00023163"/>
    </source>
</evidence>
<accession>A0A3T0KNF4</accession>
<dbReference type="Gene3D" id="1.20.120.530">
    <property type="entry name" value="GntR ligand-binding domain-like"/>
    <property type="match status" value="1"/>
</dbReference>
<dbReference type="PROSITE" id="PS50949">
    <property type="entry name" value="HTH_GNTR"/>
    <property type="match status" value="1"/>
</dbReference>
<dbReference type="PANTHER" id="PTHR43537:SF5">
    <property type="entry name" value="UXU OPERON TRANSCRIPTIONAL REGULATOR"/>
    <property type="match status" value="1"/>
</dbReference>
<evidence type="ECO:0000313" key="5">
    <source>
        <dbReference type="Proteomes" id="UP000283095"/>
    </source>
</evidence>
<evidence type="ECO:0000313" key="4">
    <source>
        <dbReference type="EMBL" id="AZV41952.1"/>
    </source>
</evidence>
<dbReference type="EMBL" id="CP026095">
    <property type="protein sequence ID" value="AZV41952.1"/>
    <property type="molecule type" value="Genomic_DNA"/>
</dbReference>
<dbReference type="SMART" id="SM00345">
    <property type="entry name" value="HTH_GNTR"/>
    <property type="match status" value="1"/>
</dbReference>
<dbReference type="GO" id="GO:0003677">
    <property type="term" value="F:DNA binding"/>
    <property type="evidence" value="ECO:0007669"/>
    <property type="project" value="UniProtKB-KW"/>
</dbReference>
<dbReference type="InterPro" id="IPR036388">
    <property type="entry name" value="WH-like_DNA-bd_sf"/>
</dbReference>
<keyword evidence="2" id="KW-0238">DNA-binding</keyword>